<dbReference type="SUPFAM" id="SSF53474">
    <property type="entry name" value="alpha/beta-Hydrolases"/>
    <property type="match status" value="1"/>
</dbReference>
<name>A0A382V121_9ZZZZ</name>
<dbReference type="Gene3D" id="3.40.50.1820">
    <property type="entry name" value="alpha/beta hydrolase"/>
    <property type="match status" value="1"/>
</dbReference>
<dbReference type="InterPro" id="IPR000073">
    <property type="entry name" value="AB_hydrolase_1"/>
</dbReference>
<reference evidence="2" key="1">
    <citation type="submission" date="2018-05" db="EMBL/GenBank/DDBJ databases">
        <authorList>
            <person name="Lanie J.A."/>
            <person name="Ng W.-L."/>
            <person name="Kazmierczak K.M."/>
            <person name="Andrzejewski T.M."/>
            <person name="Davidsen T.M."/>
            <person name="Wayne K.J."/>
            <person name="Tettelin H."/>
            <person name="Glass J.I."/>
            <person name="Rusch D."/>
            <person name="Podicherti R."/>
            <person name="Tsui H.-C.T."/>
            <person name="Winkler M.E."/>
        </authorList>
    </citation>
    <scope>NUCLEOTIDE SEQUENCE</scope>
</reference>
<proteinExistence type="predicted"/>
<dbReference type="Pfam" id="PF12697">
    <property type="entry name" value="Abhydrolase_6"/>
    <property type="match status" value="1"/>
</dbReference>
<gene>
    <name evidence="2" type="ORF">METZ01_LOCUS393048</name>
</gene>
<protein>
    <recommendedName>
        <fullName evidence="1">AB hydrolase-1 domain-containing protein</fullName>
    </recommendedName>
</protein>
<dbReference type="EMBL" id="UINC01148362">
    <property type="protein sequence ID" value="SVD40194.1"/>
    <property type="molecule type" value="Genomic_DNA"/>
</dbReference>
<feature type="domain" description="AB hydrolase-1" evidence="1">
    <location>
        <begin position="6"/>
        <end position="153"/>
    </location>
</feature>
<sequence>YENLEEDVLSHFPDTPVDAIGFSMGAAVLLHLASNTPERFNRLVVSGVGRNLFERNQNFRDAIAKAVETGSAENPELRYFAQLPEAPDANREALAAFMRRKNSPVFSTDTLSNLTTPTLVVIGDKDFVYPPDRLVAALSDVKLVTLSGVDHFATPKNFGFLDAALDFLDAQPF</sequence>
<evidence type="ECO:0000313" key="2">
    <source>
        <dbReference type="EMBL" id="SVD40194.1"/>
    </source>
</evidence>
<accession>A0A382V121</accession>
<evidence type="ECO:0000259" key="1">
    <source>
        <dbReference type="Pfam" id="PF12697"/>
    </source>
</evidence>
<organism evidence="2">
    <name type="scientific">marine metagenome</name>
    <dbReference type="NCBI Taxonomy" id="408172"/>
    <lineage>
        <taxon>unclassified sequences</taxon>
        <taxon>metagenomes</taxon>
        <taxon>ecological metagenomes</taxon>
    </lineage>
</organism>
<dbReference type="AlphaFoldDB" id="A0A382V121"/>
<dbReference type="InterPro" id="IPR029058">
    <property type="entry name" value="AB_hydrolase_fold"/>
</dbReference>
<feature type="non-terminal residue" evidence="2">
    <location>
        <position position="1"/>
    </location>
</feature>